<evidence type="ECO:0008006" key="4">
    <source>
        <dbReference type="Google" id="ProtNLM"/>
    </source>
</evidence>
<feature type="compositionally biased region" description="Polar residues" evidence="1">
    <location>
        <begin position="11"/>
        <end position="30"/>
    </location>
</feature>
<proteinExistence type="predicted"/>
<evidence type="ECO:0000313" key="3">
    <source>
        <dbReference type="Proteomes" id="UP001324427"/>
    </source>
</evidence>
<dbReference type="AlphaFoldDB" id="A0AAV9JL15"/>
<dbReference type="Proteomes" id="UP001324427">
    <property type="component" value="Unassembled WGS sequence"/>
</dbReference>
<gene>
    <name evidence="2" type="ORF">LTR36_003381</name>
</gene>
<feature type="region of interest" description="Disordered" evidence="1">
    <location>
        <begin position="1"/>
        <end position="36"/>
    </location>
</feature>
<reference evidence="2 3" key="1">
    <citation type="submission" date="2021-11" db="EMBL/GenBank/DDBJ databases">
        <title>Black yeast isolated from Biological Soil Crust.</title>
        <authorList>
            <person name="Kurbessoian T."/>
        </authorList>
    </citation>
    <scope>NUCLEOTIDE SEQUENCE [LARGE SCALE GENOMIC DNA]</scope>
    <source>
        <strain evidence="2 3">CCFEE 5522</strain>
    </source>
</reference>
<name>A0AAV9JL15_9PEZI</name>
<keyword evidence="3" id="KW-1185">Reference proteome</keyword>
<comment type="caution">
    <text evidence="2">The sequence shown here is derived from an EMBL/GenBank/DDBJ whole genome shotgun (WGS) entry which is preliminary data.</text>
</comment>
<evidence type="ECO:0000256" key="1">
    <source>
        <dbReference type="SAM" id="MobiDB-lite"/>
    </source>
</evidence>
<accession>A0AAV9JL15</accession>
<evidence type="ECO:0000313" key="2">
    <source>
        <dbReference type="EMBL" id="KAK4545202.1"/>
    </source>
</evidence>
<organism evidence="2 3">
    <name type="scientific">Oleoguttula mirabilis</name>
    <dbReference type="NCBI Taxonomy" id="1507867"/>
    <lineage>
        <taxon>Eukaryota</taxon>
        <taxon>Fungi</taxon>
        <taxon>Dikarya</taxon>
        <taxon>Ascomycota</taxon>
        <taxon>Pezizomycotina</taxon>
        <taxon>Dothideomycetes</taxon>
        <taxon>Dothideomycetidae</taxon>
        <taxon>Mycosphaerellales</taxon>
        <taxon>Teratosphaeriaceae</taxon>
        <taxon>Oleoguttula</taxon>
    </lineage>
</organism>
<protein>
    <recommendedName>
        <fullName evidence="4">BTB domain-containing protein</fullName>
    </recommendedName>
</protein>
<sequence>MAVVTADYHLNGSTSSGRSSEADGTSTITNAGGGDGDAIIPIAGHGDIVLRIEHETPTVKHVAQFRVSAPALRQHSKYFERLLQAGRFGEGLQVDEQHKRLRERYQSITEAPANELPVISVQDVGRISAVKSIAALCTDFFYILHSKDTQTFPPVANLANLAIVADRFDALDAVKSYVKRKKMIRAIDGKTTPKADIALSEEKVRQRVLVAIMLDYAPWTERYTARMIIKGWVGKEPDLSAALWWDLPQRVEEELAYRRECALETVQSLQTYFLGLYTSRERQCKLGYDSSPQCDSFQLGEMVRFFTKVGMLQLQGAVLDTSDPPAPYDGDLHVLLDTLRQVPEYQIDRNHSHCGIRTRLIPLLDVVQECLHYIGGICLQCWQEDREHYAWIDAKRPLIWTKQNLQAKIQGHGNRHASLRALFTATERDWS</sequence>
<dbReference type="EMBL" id="JAVFHQ010000020">
    <property type="protein sequence ID" value="KAK4545202.1"/>
    <property type="molecule type" value="Genomic_DNA"/>
</dbReference>